<dbReference type="AlphaFoldDB" id="A0A2N5TBF8"/>
<dbReference type="Proteomes" id="UP000235392">
    <property type="component" value="Unassembled WGS sequence"/>
</dbReference>
<organism evidence="2 3">
    <name type="scientific">Puccinia coronata f. sp. avenae</name>
    <dbReference type="NCBI Taxonomy" id="200324"/>
    <lineage>
        <taxon>Eukaryota</taxon>
        <taxon>Fungi</taxon>
        <taxon>Dikarya</taxon>
        <taxon>Basidiomycota</taxon>
        <taxon>Pucciniomycotina</taxon>
        <taxon>Pucciniomycetes</taxon>
        <taxon>Pucciniales</taxon>
        <taxon>Pucciniaceae</taxon>
        <taxon>Puccinia</taxon>
    </lineage>
</organism>
<sequence length="304" mass="34451">MAALSGQGVTNLSGHDATAGGLPPPLAVHYVHGGWILMRYLSARTRDTLHVEHRRRIYWKLWGIGSSASVKKPASTAERREVQARRSRHHAKRGDQAGSGTLISSALLVDPHCVYVPVLSSSFHPCALITSQLHPSFFIGIAYQQLIEASCTSIHRSPASRQTRILGSDHSVIKFFPDKIQLALSNPRSCQRDYKRRKAQAARSQKYREQRLSAYAQRIDSKNLPNQEDTVHWCYQSYRRLHLYPQLWKELKDPNHTGGPRKPTVKEIHAANEMVHDPKVFKLFTHGKVVVLDHHHRDQILAVI</sequence>
<gene>
    <name evidence="2" type="ORF">PCASD_11111</name>
</gene>
<dbReference type="EMBL" id="PGCI01000654">
    <property type="protein sequence ID" value="PLW22738.1"/>
    <property type="molecule type" value="Genomic_DNA"/>
</dbReference>
<name>A0A2N5TBF8_9BASI</name>
<feature type="region of interest" description="Disordered" evidence="1">
    <location>
        <begin position="72"/>
        <end position="98"/>
    </location>
</feature>
<evidence type="ECO:0000256" key="1">
    <source>
        <dbReference type="SAM" id="MobiDB-lite"/>
    </source>
</evidence>
<protein>
    <submittedName>
        <fullName evidence="2">Uncharacterized protein</fullName>
    </submittedName>
</protein>
<evidence type="ECO:0000313" key="2">
    <source>
        <dbReference type="EMBL" id="PLW22738.1"/>
    </source>
</evidence>
<comment type="caution">
    <text evidence="2">The sequence shown here is derived from an EMBL/GenBank/DDBJ whole genome shotgun (WGS) entry which is preliminary data.</text>
</comment>
<reference evidence="2 3" key="1">
    <citation type="submission" date="2017-11" db="EMBL/GenBank/DDBJ databases">
        <title>De novo assembly and phasing of dikaryotic genomes from two isolates of Puccinia coronata f. sp. avenae, the causal agent of oat crown rust.</title>
        <authorList>
            <person name="Miller M.E."/>
            <person name="Zhang Y."/>
            <person name="Omidvar V."/>
            <person name="Sperschneider J."/>
            <person name="Schwessinger B."/>
            <person name="Raley C."/>
            <person name="Palmer J.M."/>
            <person name="Garnica D."/>
            <person name="Upadhyaya N."/>
            <person name="Rathjen J."/>
            <person name="Taylor J.M."/>
            <person name="Park R.F."/>
            <person name="Dodds P.N."/>
            <person name="Hirsch C.D."/>
            <person name="Kianian S.F."/>
            <person name="Figueroa M."/>
        </authorList>
    </citation>
    <scope>NUCLEOTIDE SEQUENCE [LARGE SCALE GENOMIC DNA]</scope>
    <source>
        <strain evidence="2">12SD80</strain>
    </source>
</reference>
<evidence type="ECO:0000313" key="3">
    <source>
        <dbReference type="Proteomes" id="UP000235392"/>
    </source>
</evidence>
<proteinExistence type="predicted"/>
<accession>A0A2N5TBF8</accession>